<organism evidence="2">
    <name type="scientific">freshwater metagenome</name>
    <dbReference type="NCBI Taxonomy" id="449393"/>
    <lineage>
        <taxon>unclassified sequences</taxon>
        <taxon>metagenomes</taxon>
        <taxon>ecological metagenomes</taxon>
    </lineage>
</organism>
<keyword evidence="1" id="KW-1133">Transmembrane helix</keyword>
<name>A0A6J6CCT5_9ZZZZ</name>
<dbReference type="EMBL" id="CAEZSF010000168">
    <property type="protein sequence ID" value="CAB4549007.1"/>
    <property type="molecule type" value="Genomic_DNA"/>
</dbReference>
<keyword evidence="1" id="KW-0472">Membrane</keyword>
<feature type="transmembrane region" description="Helical" evidence="1">
    <location>
        <begin position="58"/>
        <end position="82"/>
    </location>
</feature>
<evidence type="ECO:0000313" key="2">
    <source>
        <dbReference type="EMBL" id="CAB4549007.1"/>
    </source>
</evidence>
<accession>A0A6J6CCT5</accession>
<reference evidence="2" key="1">
    <citation type="submission" date="2020-05" db="EMBL/GenBank/DDBJ databases">
        <authorList>
            <person name="Chiriac C."/>
            <person name="Salcher M."/>
            <person name="Ghai R."/>
            <person name="Kavagutti S V."/>
        </authorList>
    </citation>
    <scope>NUCLEOTIDE SEQUENCE</scope>
</reference>
<evidence type="ECO:0000256" key="1">
    <source>
        <dbReference type="SAM" id="Phobius"/>
    </source>
</evidence>
<keyword evidence="1" id="KW-0812">Transmembrane</keyword>
<sequence>MTVDDPHRVVPSRVTGSPSNRTPGDLLFHPVALAALVLVILNDRVLKVRYPSAFTGKLSDFVGLVYFPLFVVATLEALRWLLRRRPWQLGPRSVVAISVTVGLAFTLIKLWSPAAVFYRARLGVLLWPAYAVGDLLQGRGLPGIRVVGLVQDTTDLIALPALLLAVWVAKRVMVDSADHP</sequence>
<proteinExistence type="predicted"/>
<feature type="transmembrane region" description="Helical" evidence="1">
    <location>
        <begin position="26"/>
        <end position="46"/>
    </location>
</feature>
<dbReference type="AlphaFoldDB" id="A0A6J6CCT5"/>
<protein>
    <submittedName>
        <fullName evidence="2">Unannotated protein</fullName>
    </submittedName>
</protein>
<feature type="transmembrane region" description="Helical" evidence="1">
    <location>
        <begin position="94"/>
        <end position="112"/>
    </location>
</feature>
<gene>
    <name evidence="2" type="ORF">UFOPK1358_01493</name>
</gene>